<name>A0ACB8TMF1_9APHY</name>
<evidence type="ECO:0000313" key="2">
    <source>
        <dbReference type="Proteomes" id="UP001055072"/>
    </source>
</evidence>
<organism evidence="1 2">
    <name type="scientific">Irpex rosettiformis</name>
    <dbReference type="NCBI Taxonomy" id="378272"/>
    <lineage>
        <taxon>Eukaryota</taxon>
        <taxon>Fungi</taxon>
        <taxon>Dikarya</taxon>
        <taxon>Basidiomycota</taxon>
        <taxon>Agaricomycotina</taxon>
        <taxon>Agaricomycetes</taxon>
        <taxon>Polyporales</taxon>
        <taxon>Irpicaceae</taxon>
        <taxon>Irpex</taxon>
    </lineage>
</organism>
<gene>
    <name evidence="1" type="ORF">BDY19DRAFT_910796</name>
</gene>
<dbReference type="EMBL" id="MU274985">
    <property type="protein sequence ID" value="KAI0083174.1"/>
    <property type="molecule type" value="Genomic_DNA"/>
</dbReference>
<evidence type="ECO:0000313" key="1">
    <source>
        <dbReference type="EMBL" id="KAI0083174.1"/>
    </source>
</evidence>
<dbReference type="Proteomes" id="UP001055072">
    <property type="component" value="Unassembled WGS sequence"/>
</dbReference>
<accession>A0ACB8TMF1</accession>
<sequence>MTTAMDSTTLQRHRLFAREREKPFGGRYLDRSQSNSTTGLTMAISQLLSLVNHDIYNRPGHPNAVSGSAVQYNKSESAKARNDLSRSQPVESVTARTTFKKIRRQAALMPGVMLVGSSHNAVGCGADKLRATNARPFMNIRGGPQLPPSNLPSPSTCLTSSTSSPFNPPRLYLSAPPVLTLSVPEMKSSVHNRVQTVEGGVIYLTNLHRALNKSSWALIIPVNMSKTDTIEWLVYVYERTAWWEFMAQM</sequence>
<keyword evidence="2" id="KW-1185">Reference proteome</keyword>
<proteinExistence type="predicted"/>
<reference evidence="1" key="1">
    <citation type="journal article" date="2021" name="Environ. Microbiol.">
        <title>Gene family expansions and transcriptome signatures uncover fungal adaptations to wood decay.</title>
        <authorList>
            <person name="Hage H."/>
            <person name="Miyauchi S."/>
            <person name="Viragh M."/>
            <person name="Drula E."/>
            <person name="Min B."/>
            <person name="Chaduli D."/>
            <person name="Navarro D."/>
            <person name="Favel A."/>
            <person name="Norest M."/>
            <person name="Lesage-Meessen L."/>
            <person name="Balint B."/>
            <person name="Merenyi Z."/>
            <person name="de Eugenio L."/>
            <person name="Morin E."/>
            <person name="Martinez A.T."/>
            <person name="Baldrian P."/>
            <person name="Stursova M."/>
            <person name="Martinez M.J."/>
            <person name="Novotny C."/>
            <person name="Magnuson J.K."/>
            <person name="Spatafora J.W."/>
            <person name="Maurice S."/>
            <person name="Pangilinan J."/>
            <person name="Andreopoulos W."/>
            <person name="LaButti K."/>
            <person name="Hundley H."/>
            <person name="Na H."/>
            <person name="Kuo A."/>
            <person name="Barry K."/>
            <person name="Lipzen A."/>
            <person name="Henrissat B."/>
            <person name="Riley R."/>
            <person name="Ahrendt S."/>
            <person name="Nagy L.G."/>
            <person name="Grigoriev I.V."/>
            <person name="Martin F."/>
            <person name="Rosso M.N."/>
        </authorList>
    </citation>
    <scope>NUCLEOTIDE SEQUENCE</scope>
    <source>
        <strain evidence="1">CBS 384.51</strain>
    </source>
</reference>
<protein>
    <submittedName>
        <fullName evidence="1">Uncharacterized protein</fullName>
    </submittedName>
</protein>
<comment type="caution">
    <text evidence="1">The sequence shown here is derived from an EMBL/GenBank/DDBJ whole genome shotgun (WGS) entry which is preliminary data.</text>
</comment>